<organism evidence="11 12">
    <name type="scientific">Cryptosporangium aurantiacum</name>
    <dbReference type="NCBI Taxonomy" id="134849"/>
    <lineage>
        <taxon>Bacteria</taxon>
        <taxon>Bacillati</taxon>
        <taxon>Actinomycetota</taxon>
        <taxon>Actinomycetes</taxon>
        <taxon>Cryptosporangiales</taxon>
        <taxon>Cryptosporangiaceae</taxon>
        <taxon>Cryptosporangium</taxon>
    </lineage>
</organism>
<dbReference type="GO" id="GO:0005886">
    <property type="term" value="C:plasma membrane"/>
    <property type="evidence" value="ECO:0007669"/>
    <property type="project" value="UniProtKB-SubCell"/>
</dbReference>
<evidence type="ECO:0000256" key="5">
    <source>
        <dbReference type="ARBA" id="ARBA00022741"/>
    </source>
</evidence>
<evidence type="ECO:0000256" key="4">
    <source>
        <dbReference type="ARBA" id="ARBA00022496"/>
    </source>
</evidence>
<dbReference type="STRING" id="134849.SAMN05443668_10774"/>
<comment type="subcellular location">
    <subcellularLocation>
        <location evidence="1">Cell membrane</location>
        <topology evidence="1">Peripheral membrane protein</topology>
    </subcellularLocation>
</comment>
<keyword evidence="4" id="KW-0410">Iron transport</keyword>
<dbReference type="FunFam" id="3.40.50.300:FF:000134">
    <property type="entry name" value="Iron-enterobactin ABC transporter ATP-binding protein"/>
    <property type="match status" value="1"/>
</dbReference>
<sequence>MHSALTHPSALTGADLTLAYDGRTVVEDANLELHAGEVVALVGPNGSGKSTLLRSLARLHSPKAGTVTLSEGNEHVDVAALHPKQFARCVTLLTQSRPTPGGVRVRDVVAYGRHPYRGRFGSGDAEGPDVIERAMRITGVDPMAERPVDELSGGELQRVWLATCLAQDTGVVLLDEPTTFLDLRYQVETLDTVRDLADEHEVAVGVVLHDLDQAAAVADRVVLLHKGTVRAAGLPAEVLTADLLTEVYGLRIDVDVDESGRVRTRPVGRHTTRSRALR</sequence>
<evidence type="ECO:0000256" key="3">
    <source>
        <dbReference type="ARBA" id="ARBA00022475"/>
    </source>
</evidence>
<dbReference type="InterPro" id="IPR027417">
    <property type="entry name" value="P-loop_NTPase"/>
</dbReference>
<dbReference type="PROSITE" id="PS50893">
    <property type="entry name" value="ABC_TRANSPORTER_2"/>
    <property type="match status" value="1"/>
</dbReference>
<dbReference type="RefSeq" id="WP_073259890.1">
    <property type="nucleotide sequence ID" value="NZ_FRCS01000007.1"/>
</dbReference>
<feature type="domain" description="ABC transporter" evidence="10">
    <location>
        <begin position="11"/>
        <end position="251"/>
    </location>
</feature>
<evidence type="ECO:0000256" key="1">
    <source>
        <dbReference type="ARBA" id="ARBA00004202"/>
    </source>
</evidence>
<dbReference type="Gene3D" id="3.40.50.300">
    <property type="entry name" value="P-loop containing nucleotide triphosphate hydrolases"/>
    <property type="match status" value="1"/>
</dbReference>
<name>A0A1M7TUI3_9ACTN</name>
<dbReference type="InterPro" id="IPR017871">
    <property type="entry name" value="ABC_transporter-like_CS"/>
</dbReference>
<dbReference type="InterPro" id="IPR003439">
    <property type="entry name" value="ABC_transporter-like_ATP-bd"/>
</dbReference>
<dbReference type="GO" id="GO:0005524">
    <property type="term" value="F:ATP binding"/>
    <property type="evidence" value="ECO:0007669"/>
    <property type="project" value="UniProtKB-KW"/>
</dbReference>
<reference evidence="11 12" key="1">
    <citation type="submission" date="2016-11" db="EMBL/GenBank/DDBJ databases">
        <authorList>
            <person name="Jaros S."/>
            <person name="Januszkiewicz K."/>
            <person name="Wedrychowicz H."/>
        </authorList>
    </citation>
    <scope>NUCLEOTIDE SEQUENCE [LARGE SCALE GENOMIC DNA]</scope>
    <source>
        <strain evidence="11 12">DSM 46144</strain>
    </source>
</reference>
<dbReference type="InterPro" id="IPR003593">
    <property type="entry name" value="AAA+_ATPase"/>
</dbReference>
<accession>A0A1M7TUI3</accession>
<protein>
    <submittedName>
        <fullName evidence="11">Iron complex transport system ATP-binding protein</fullName>
    </submittedName>
</protein>
<keyword evidence="12" id="KW-1185">Reference proteome</keyword>
<keyword evidence="8" id="KW-0406">Ion transport</keyword>
<dbReference type="EMBL" id="FRCS01000007">
    <property type="protein sequence ID" value="SHN74402.1"/>
    <property type="molecule type" value="Genomic_DNA"/>
</dbReference>
<dbReference type="Pfam" id="PF00005">
    <property type="entry name" value="ABC_tran"/>
    <property type="match status" value="1"/>
</dbReference>
<dbReference type="GO" id="GO:0006826">
    <property type="term" value="P:iron ion transport"/>
    <property type="evidence" value="ECO:0007669"/>
    <property type="project" value="UniProtKB-KW"/>
</dbReference>
<keyword evidence="3" id="KW-1003">Cell membrane</keyword>
<keyword evidence="6 11" id="KW-0067">ATP-binding</keyword>
<dbReference type="InterPro" id="IPR051535">
    <property type="entry name" value="Siderophore_ABC-ATPase"/>
</dbReference>
<evidence type="ECO:0000256" key="6">
    <source>
        <dbReference type="ARBA" id="ARBA00022840"/>
    </source>
</evidence>
<keyword evidence="7" id="KW-0408">Iron</keyword>
<dbReference type="AlphaFoldDB" id="A0A1M7TUI3"/>
<evidence type="ECO:0000256" key="2">
    <source>
        <dbReference type="ARBA" id="ARBA00022448"/>
    </source>
</evidence>
<dbReference type="GO" id="GO:0016887">
    <property type="term" value="F:ATP hydrolysis activity"/>
    <property type="evidence" value="ECO:0007669"/>
    <property type="project" value="InterPro"/>
</dbReference>
<keyword evidence="5" id="KW-0547">Nucleotide-binding</keyword>
<dbReference type="OrthoDB" id="3463810at2"/>
<dbReference type="PANTHER" id="PTHR42771:SF2">
    <property type="entry name" value="IRON(3+)-HYDROXAMATE IMPORT ATP-BINDING PROTEIN FHUC"/>
    <property type="match status" value="1"/>
</dbReference>
<keyword evidence="9" id="KW-0472">Membrane</keyword>
<evidence type="ECO:0000259" key="10">
    <source>
        <dbReference type="PROSITE" id="PS50893"/>
    </source>
</evidence>
<evidence type="ECO:0000256" key="7">
    <source>
        <dbReference type="ARBA" id="ARBA00023004"/>
    </source>
</evidence>
<dbReference type="PANTHER" id="PTHR42771">
    <property type="entry name" value="IRON(3+)-HYDROXAMATE IMPORT ATP-BINDING PROTEIN FHUC"/>
    <property type="match status" value="1"/>
</dbReference>
<proteinExistence type="predicted"/>
<evidence type="ECO:0000256" key="9">
    <source>
        <dbReference type="ARBA" id="ARBA00023136"/>
    </source>
</evidence>
<dbReference type="PROSITE" id="PS00211">
    <property type="entry name" value="ABC_TRANSPORTER_1"/>
    <property type="match status" value="1"/>
</dbReference>
<dbReference type="SUPFAM" id="SSF52540">
    <property type="entry name" value="P-loop containing nucleoside triphosphate hydrolases"/>
    <property type="match status" value="1"/>
</dbReference>
<dbReference type="CDD" id="cd03214">
    <property type="entry name" value="ABC_Iron-Siderophores_B12_Hemin"/>
    <property type="match status" value="1"/>
</dbReference>
<evidence type="ECO:0000313" key="11">
    <source>
        <dbReference type="EMBL" id="SHN74402.1"/>
    </source>
</evidence>
<keyword evidence="2" id="KW-0813">Transport</keyword>
<gene>
    <name evidence="11" type="ORF">SAMN05443668_10774</name>
</gene>
<evidence type="ECO:0000256" key="8">
    <source>
        <dbReference type="ARBA" id="ARBA00023065"/>
    </source>
</evidence>
<dbReference type="SMART" id="SM00382">
    <property type="entry name" value="AAA"/>
    <property type="match status" value="1"/>
</dbReference>
<dbReference type="Proteomes" id="UP000184440">
    <property type="component" value="Unassembled WGS sequence"/>
</dbReference>
<evidence type="ECO:0000313" key="12">
    <source>
        <dbReference type="Proteomes" id="UP000184440"/>
    </source>
</evidence>